<organism evidence="12 13">
    <name type="scientific">Romanomermis culicivorax</name>
    <name type="common">Nematode worm</name>
    <dbReference type="NCBI Taxonomy" id="13658"/>
    <lineage>
        <taxon>Eukaryota</taxon>
        <taxon>Metazoa</taxon>
        <taxon>Ecdysozoa</taxon>
        <taxon>Nematoda</taxon>
        <taxon>Enoplea</taxon>
        <taxon>Dorylaimia</taxon>
        <taxon>Mermithida</taxon>
        <taxon>Mermithoidea</taxon>
        <taxon>Mermithidae</taxon>
        <taxon>Romanomermis</taxon>
    </lineage>
</organism>
<dbReference type="PRINTS" id="PR00499">
    <property type="entry name" value="P67PHOX"/>
</dbReference>
<evidence type="ECO:0000256" key="6">
    <source>
        <dbReference type="ARBA" id="ARBA00037432"/>
    </source>
</evidence>
<comment type="function">
    <text evidence="6">Induces bone resorption, acting probably through a signaling cascade which results in the secretion of factor(s) enhancing osteoclast formation and activity.</text>
</comment>
<dbReference type="GO" id="GO:0005737">
    <property type="term" value="C:cytoplasm"/>
    <property type="evidence" value="ECO:0007669"/>
    <property type="project" value="UniProtKB-SubCell"/>
</dbReference>
<dbReference type="InterPro" id="IPR036028">
    <property type="entry name" value="SH3-like_dom_sf"/>
</dbReference>
<dbReference type="Proteomes" id="UP000887565">
    <property type="component" value="Unplaced"/>
</dbReference>
<dbReference type="SMART" id="SM00248">
    <property type="entry name" value="ANK"/>
    <property type="match status" value="4"/>
</dbReference>
<evidence type="ECO:0000256" key="7">
    <source>
        <dbReference type="ARBA" id="ARBA00040640"/>
    </source>
</evidence>
<dbReference type="Gene3D" id="1.25.40.20">
    <property type="entry name" value="Ankyrin repeat-containing domain"/>
    <property type="match status" value="1"/>
</dbReference>
<evidence type="ECO:0000256" key="10">
    <source>
        <dbReference type="SAM" id="MobiDB-lite"/>
    </source>
</evidence>
<dbReference type="GO" id="GO:0007165">
    <property type="term" value="P:signal transduction"/>
    <property type="evidence" value="ECO:0007669"/>
    <property type="project" value="TreeGrafter"/>
</dbReference>
<keyword evidence="3" id="KW-0963">Cytoplasm</keyword>
<protein>
    <recommendedName>
        <fullName evidence="7">Osteoclast-stimulating factor 1</fullName>
    </recommendedName>
</protein>
<name>A0A915K9Q8_ROMCU</name>
<comment type="subcellular location">
    <subcellularLocation>
        <location evidence="1">Cytoplasm</location>
    </subcellularLocation>
</comment>
<feature type="repeat" description="ANK" evidence="8">
    <location>
        <begin position="138"/>
        <end position="170"/>
    </location>
</feature>
<feature type="compositionally biased region" description="Basic and acidic residues" evidence="10">
    <location>
        <begin position="191"/>
        <end position="202"/>
    </location>
</feature>
<dbReference type="Pfam" id="PF12796">
    <property type="entry name" value="Ank_2"/>
    <property type="match status" value="1"/>
</dbReference>
<dbReference type="PRINTS" id="PR00452">
    <property type="entry name" value="SH3DOMAIN"/>
</dbReference>
<evidence type="ECO:0000313" key="12">
    <source>
        <dbReference type="Proteomes" id="UP000887565"/>
    </source>
</evidence>
<evidence type="ECO:0000256" key="3">
    <source>
        <dbReference type="ARBA" id="ARBA00022490"/>
    </source>
</evidence>
<feature type="domain" description="SH3" evidence="11">
    <location>
        <begin position="11"/>
        <end position="71"/>
    </location>
</feature>
<dbReference type="OMA" id="NMSWLRE"/>
<dbReference type="InterPro" id="IPR001452">
    <property type="entry name" value="SH3_domain"/>
</dbReference>
<dbReference type="GO" id="GO:0016192">
    <property type="term" value="P:vesicle-mediated transport"/>
    <property type="evidence" value="ECO:0007669"/>
    <property type="project" value="UniProtKB-ARBA"/>
</dbReference>
<keyword evidence="12" id="KW-1185">Reference proteome</keyword>
<evidence type="ECO:0000256" key="4">
    <source>
        <dbReference type="ARBA" id="ARBA00022737"/>
    </source>
</evidence>
<evidence type="ECO:0000256" key="8">
    <source>
        <dbReference type="PROSITE-ProRule" id="PRU00023"/>
    </source>
</evidence>
<dbReference type="AlphaFoldDB" id="A0A915K9Q8"/>
<evidence type="ECO:0000256" key="2">
    <source>
        <dbReference type="ARBA" id="ARBA00022443"/>
    </source>
</evidence>
<dbReference type="InterPro" id="IPR036770">
    <property type="entry name" value="Ankyrin_rpt-contain_sf"/>
</dbReference>
<dbReference type="CDD" id="cd11772">
    <property type="entry name" value="SH3_OSTF1"/>
    <property type="match status" value="1"/>
</dbReference>
<dbReference type="SUPFAM" id="SSF50044">
    <property type="entry name" value="SH3-domain"/>
    <property type="match status" value="1"/>
</dbReference>
<dbReference type="PROSITE" id="PS50297">
    <property type="entry name" value="ANK_REP_REGION"/>
    <property type="match status" value="2"/>
</dbReference>
<dbReference type="SMART" id="SM00326">
    <property type="entry name" value="SH3"/>
    <property type="match status" value="1"/>
</dbReference>
<dbReference type="InterPro" id="IPR002110">
    <property type="entry name" value="Ankyrin_rpt"/>
</dbReference>
<feature type="repeat" description="ANK" evidence="8">
    <location>
        <begin position="105"/>
        <end position="137"/>
    </location>
</feature>
<dbReference type="PANTHER" id="PTHR24155">
    <property type="entry name" value="OSTEOCLAST-STIMULATING FACTOR 1"/>
    <property type="match status" value="1"/>
</dbReference>
<dbReference type="PROSITE" id="PS50002">
    <property type="entry name" value="SH3"/>
    <property type="match status" value="1"/>
</dbReference>
<evidence type="ECO:0000256" key="9">
    <source>
        <dbReference type="PROSITE-ProRule" id="PRU00192"/>
    </source>
</evidence>
<sequence>MIPPKPISRPDRILVYRALYNYTAGQPDELSFNEGDLLYISDATDSSGWWTGRCNGKSGLIPSNYVTENTECINFPLHEAAKRGNEAFLQECLENHVSVNSLDKSGSTPLYWAAHGGHLPCLKLILNFKPDLDAKNKLGDTALHAAAWKDHCLCVAVLIEAGVNLNIKNIDGKTALDMATDPEVASILKRAASDKASSKNDEYEIDSNSESD</sequence>
<evidence type="ECO:0000256" key="1">
    <source>
        <dbReference type="ARBA" id="ARBA00004496"/>
    </source>
</evidence>
<dbReference type="PROSITE" id="PS50088">
    <property type="entry name" value="ANK_REPEAT"/>
    <property type="match status" value="2"/>
</dbReference>
<dbReference type="WBParaSite" id="nRc.2.0.1.t35493-RA">
    <property type="protein sequence ID" value="nRc.2.0.1.t35493-RA"/>
    <property type="gene ID" value="nRc.2.0.1.g35493"/>
</dbReference>
<evidence type="ECO:0000313" key="13">
    <source>
        <dbReference type="WBParaSite" id="nRc.2.0.1.t35493-RA"/>
    </source>
</evidence>
<keyword evidence="5 8" id="KW-0040">ANK repeat</keyword>
<dbReference type="PRINTS" id="PR01415">
    <property type="entry name" value="ANKYRIN"/>
</dbReference>
<keyword evidence="2 9" id="KW-0728">SH3 domain</keyword>
<accession>A0A915K9Q8</accession>
<dbReference type="SUPFAM" id="SSF48403">
    <property type="entry name" value="Ankyrin repeat"/>
    <property type="match status" value="1"/>
</dbReference>
<keyword evidence="4" id="KW-0677">Repeat</keyword>
<evidence type="ECO:0000259" key="11">
    <source>
        <dbReference type="PROSITE" id="PS50002"/>
    </source>
</evidence>
<dbReference type="Pfam" id="PF00018">
    <property type="entry name" value="SH3_1"/>
    <property type="match status" value="1"/>
</dbReference>
<evidence type="ECO:0000256" key="5">
    <source>
        <dbReference type="ARBA" id="ARBA00023043"/>
    </source>
</evidence>
<feature type="region of interest" description="Disordered" evidence="10">
    <location>
        <begin position="191"/>
        <end position="212"/>
    </location>
</feature>
<feature type="compositionally biased region" description="Acidic residues" evidence="10">
    <location>
        <begin position="203"/>
        <end position="212"/>
    </location>
</feature>
<proteinExistence type="predicted"/>
<dbReference type="Gene3D" id="2.30.30.40">
    <property type="entry name" value="SH3 Domains"/>
    <property type="match status" value="1"/>
</dbReference>
<dbReference type="FunFam" id="2.30.30.40:FF:000072">
    <property type="entry name" value="Unconventional Myosin IB"/>
    <property type="match status" value="1"/>
</dbReference>
<reference evidence="13" key="1">
    <citation type="submission" date="2022-11" db="UniProtKB">
        <authorList>
            <consortium name="WormBaseParasite"/>
        </authorList>
    </citation>
    <scope>IDENTIFICATION</scope>
</reference>
<dbReference type="PANTHER" id="PTHR24155:SF10">
    <property type="entry name" value="OSTEOCLAST-STIMULATING FACTOR 1"/>
    <property type="match status" value="1"/>
</dbReference>